<comment type="caution">
    <text evidence="2">The sequence shown here is derived from an EMBL/GenBank/DDBJ whole genome shotgun (WGS) entry which is preliminary data.</text>
</comment>
<dbReference type="RefSeq" id="WP_377717828.1">
    <property type="nucleotide sequence ID" value="NZ_JBHSAM010000014.1"/>
</dbReference>
<organism evidence="2 3">
    <name type="scientific">Paenibacillus xanthanilyticus</name>
    <dbReference type="NCBI Taxonomy" id="1783531"/>
    <lineage>
        <taxon>Bacteria</taxon>
        <taxon>Bacillati</taxon>
        <taxon>Bacillota</taxon>
        <taxon>Bacilli</taxon>
        <taxon>Bacillales</taxon>
        <taxon>Paenibacillaceae</taxon>
        <taxon>Paenibacillus</taxon>
    </lineage>
</organism>
<dbReference type="EMBL" id="JBHSAM010000014">
    <property type="protein sequence ID" value="MFC4099139.1"/>
    <property type="molecule type" value="Genomic_DNA"/>
</dbReference>
<evidence type="ECO:0000313" key="2">
    <source>
        <dbReference type="EMBL" id="MFC4099139.1"/>
    </source>
</evidence>
<gene>
    <name evidence="2" type="ORF">ACFOZ8_05640</name>
</gene>
<reference evidence="3" key="1">
    <citation type="journal article" date="2019" name="Int. J. Syst. Evol. Microbiol.">
        <title>The Global Catalogue of Microorganisms (GCM) 10K type strain sequencing project: providing services to taxonomists for standard genome sequencing and annotation.</title>
        <authorList>
            <consortium name="The Broad Institute Genomics Platform"/>
            <consortium name="The Broad Institute Genome Sequencing Center for Infectious Disease"/>
            <person name="Wu L."/>
            <person name="Ma J."/>
        </authorList>
    </citation>
    <scope>NUCLEOTIDE SEQUENCE [LARGE SCALE GENOMIC DNA]</scope>
    <source>
        <strain evidence="3">IBRC-M 10987</strain>
    </source>
</reference>
<sequence length="246" mass="27758">MGIFDRFKNKPDAHDPLHAIIAKLGCECQIIREHDAQGVMTQYRQALAEGEREGFTPLIIVPSDTIVDHVVMMSNEHDREAILARANELDAVALLKKLVSESMPEEEEEELDIMGEFAVEEAALHHFVSIPQVLHQDILLAKIPTRNPWEAAAWVPMGGFNACPMPEEQVAVFKYWYEKYGARPGLVTSDVWELVVENPPRTQEEAAHLALEQFGFCGDIVWQGVGSVNALAGSLLDSPYWYFWWD</sequence>
<dbReference type="Proteomes" id="UP001595715">
    <property type="component" value="Unassembled WGS sequence"/>
</dbReference>
<proteinExistence type="predicted"/>
<feature type="domain" description="DUF4253" evidence="1">
    <location>
        <begin position="140"/>
        <end position="246"/>
    </location>
</feature>
<dbReference type="InterPro" id="IPR025349">
    <property type="entry name" value="DUF4253"/>
</dbReference>
<evidence type="ECO:0000259" key="1">
    <source>
        <dbReference type="Pfam" id="PF14062"/>
    </source>
</evidence>
<accession>A0ABV8K1C6</accession>
<name>A0ABV8K1C6_9BACL</name>
<evidence type="ECO:0000313" key="3">
    <source>
        <dbReference type="Proteomes" id="UP001595715"/>
    </source>
</evidence>
<keyword evidence="3" id="KW-1185">Reference proteome</keyword>
<dbReference type="Pfam" id="PF14062">
    <property type="entry name" value="DUF4253"/>
    <property type="match status" value="1"/>
</dbReference>
<protein>
    <submittedName>
        <fullName evidence="2">DUF4253 domain-containing protein</fullName>
    </submittedName>
</protein>